<feature type="region of interest" description="Disordered" evidence="1">
    <location>
        <begin position="1"/>
        <end position="26"/>
    </location>
</feature>
<dbReference type="Proteomes" id="UP000011131">
    <property type="component" value="Chromosome"/>
</dbReference>
<dbReference type="HOGENOM" id="CLU_2001406_0_0_7"/>
<gene>
    <name evidence="2" type="ordered locus">MYSTI_03285</name>
</gene>
<organism evidence="2 3">
    <name type="scientific">Myxococcus stipitatus (strain DSM 14675 / JCM 12634 / Mx s8)</name>
    <dbReference type="NCBI Taxonomy" id="1278073"/>
    <lineage>
        <taxon>Bacteria</taxon>
        <taxon>Pseudomonadati</taxon>
        <taxon>Myxococcota</taxon>
        <taxon>Myxococcia</taxon>
        <taxon>Myxococcales</taxon>
        <taxon>Cystobacterineae</taxon>
        <taxon>Myxococcaceae</taxon>
        <taxon>Myxococcus</taxon>
    </lineage>
</organism>
<reference evidence="2 3" key="1">
    <citation type="journal article" date="2013" name="Genome Announc.">
        <title>Complete genome sequence of Myxococcus stipitatus strain DSM 14675, a fruiting myxobacterium.</title>
        <authorList>
            <person name="Huntley S."/>
            <person name="Kneip S."/>
            <person name="Treuner-Lange A."/>
            <person name="Sogaard-Andersen L."/>
        </authorList>
    </citation>
    <scope>NUCLEOTIDE SEQUENCE [LARGE SCALE GENOMIC DNA]</scope>
    <source>
        <strain evidence="3">DSM 14675 / JCM 12634 / Mx s8</strain>
    </source>
</reference>
<dbReference type="KEGG" id="msd:MYSTI_03285"/>
<proteinExistence type="predicted"/>
<dbReference type="EMBL" id="CP004025">
    <property type="protein sequence ID" value="AGC44597.1"/>
    <property type="molecule type" value="Genomic_DNA"/>
</dbReference>
<protein>
    <recommendedName>
        <fullName evidence="4">Ig-like domain-containing protein</fullName>
    </recommendedName>
</protein>
<evidence type="ECO:0000256" key="1">
    <source>
        <dbReference type="SAM" id="MobiDB-lite"/>
    </source>
</evidence>
<dbReference type="AlphaFoldDB" id="L7UAG4"/>
<dbReference type="PATRIC" id="fig|1278073.3.peg.3341"/>
<evidence type="ECO:0008006" key="4">
    <source>
        <dbReference type="Google" id="ProtNLM"/>
    </source>
</evidence>
<evidence type="ECO:0000313" key="3">
    <source>
        <dbReference type="Proteomes" id="UP000011131"/>
    </source>
</evidence>
<sequence>MPDESGLPQTGTEEAELEIPPPTVTMSCEDEYPLSNKVFCSGSASNGVPPYRYQWQRAHDLNSSPAPENNTWRDGTASIQDYCTQGLRTGGRYYRKYFRFRVLDANNYVSNYVEEVFTCWTPNP</sequence>
<accession>L7UAG4</accession>
<evidence type="ECO:0000313" key="2">
    <source>
        <dbReference type="EMBL" id="AGC44597.1"/>
    </source>
</evidence>
<name>L7UAG4_MYXSD</name>
<keyword evidence="3" id="KW-1185">Reference proteome</keyword>